<name>Q2GVI4_CHAGB</name>
<evidence type="ECO:0000313" key="9">
    <source>
        <dbReference type="EMBL" id="EAQ86767.1"/>
    </source>
</evidence>
<keyword evidence="7" id="KW-0812">Transmembrane</keyword>
<dbReference type="OMA" id="QIHAYHS"/>
<accession>Q2GVI4</accession>
<dbReference type="InParanoid" id="Q2GVI4"/>
<evidence type="ECO:0000256" key="4">
    <source>
        <dbReference type="ARBA" id="ARBA00023054"/>
    </source>
</evidence>
<dbReference type="RefSeq" id="XP_001225676.1">
    <property type="nucleotide sequence ID" value="XM_001225675.1"/>
</dbReference>
<dbReference type="GO" id="GO:0015031">
    <property type="term" value="P:protein transport"/>
    <property type="evidence" value="ECO:0007669"/>
    <property type="project" value="UniProtKB-KW"/>
</dbReference>
<sequence length="291" mass="31972">MSNPNALLLLADHIKLSLLEQQRAKTLNLRRDSQDGHISRSLDQFREGLEALEKEQLRLEEAGDESKASSLNDTLTSLRKQYVDLTTQFGGHASNGATSTLTHPNDPSLAADFAHAQSSHSEPSPPTPPPADTKPSAAKKAVRFSSPSTDLESQTTRSNNNPLFPYRDSPSLDDDTAGYRDHITSQNLSNTQIHAYHQQVLHEQDAQLDALGASIARQRELSMQIGDELDDQVLMLDESERAMDRQTNALGRARRQIGRIARGAAESGEGRQMTAIVVLIIVLVLLIVILK</sequence>
<evidence type="ECO:0000256" key="5">
    <source>
        <dbReference type="ARBA" id="ARBA00023136"/>
    </source>
</evidence>
<keyword evidence="3" id="KW-0653">Protein transport</keyword>
<keyword evidence="5 7" id="KW-0472">Membrane</keyword>
<feature type="region of interest" description="Disordered" evidence="6">
    <location>
        <begin position="114"/>
        <end position="168"/>
    </location>
</feature>
<dbReference type="OrthoDB" id="244190at2759"/>
<dbReference type="GO" id="GO:0005768">
    <property type="term" value="C:endosome"/>
    <property type="evidence" value="ECO:0007669"/>
    <property type="project" value="UniProtKB-ARBA"/>
</dbReference>
<feature type="compositionally biased region" description="Polar residues" evidence="6">
    <location>
        <begin position="145"/>
        <end position="162"/>
    </location>
</feature>
<dbReference type="STRING" id="306901.Q2GVI4"/>
<dbReference type="AlphaFoldDB" id="Q2GVI4"/>
<feature type="transmembrane region" description="Helical" evidence="7">
    <location>
        <begin position="273"/>
        <end position="290"/>
    </location>
</feature>
<dbReference type="Proteomes" id="UP000001056">
    <property type="component" value="Unassembled WGS sequence"/>
</dbReference>
<keyword evidence="2" id="KW-0813">Transport</keyword>
<evidence type="ECO:0000256" key="7">
    <source>
        <dbReference type="SAM" id="Phobius"/>
    </source>
</evidence>
<dbReference type="FunFam" id="1.20.5.110:FF:000060">
    <property type="entry name" value="SNARE complex subunit (Syn8)"/>
    <property type="match status" value="1"/>
</dbReference>
<evidence type="ECO:0000313" key="10">
    <source>
        <dbReference type="Proteomes" id="UP000001056"/>
    </source>
</evidence>
<dbReference type="HOGENOM" id="CLU_053570_0_0_1"/>
<keyword evidence="10" id="KW-1185">Reference proteome</keyword>
<organism evidence="9 10">
    <name type="scientific">Chaetomium globosum (strain ATCC 6205 / CBS 148.51 / DSM 1962 / NBRC 6347 / NRRL 1970)</name>
    <name type="common">Soil fungus</name>
    <dbReference type="NCBI Taxonomy" id="306901"/>
    <lineage>
        <taxon>Eukaryota</taxon>
        <taxon>Fungi</taxon>
        <taxon>Dikarya</taxon>
        <taxon>Ascomycota</taxon>
        <taxon>Pezizomycotina</taxon>
        <taxon>Sordariomycetes</taxon>
        <taxon>Sordariomycetidae</taxon>
        <taxon>Sordariales</taxon>
        <taxon>Chaetomiaceae</taxon>
        <taxon>Chaetomium</taxon>
    </lineage>
</organism>
<evidence type="ECO:0000256" key="6">
    <source>
        <dbReference type="SAM" id="MobiDB-lite"/>
    </source>
</evidence>
<dbReference type="SMART" id="SM00397">
    <property type="entry name" value="t_SNARE"/>
    <property type="match status" value="1"/>
</dbReference>
<feature type="domain" description="T-SNARE coiled-coil homology" evidence="8">
    <location>
        <begin position="198"/>
        <end position="260"/>
    </location>
</feature>
<dbReference type="VEuPathDB" id="FungiDB:CHGG_08020"/>
<keyword evidence="7" id="KW-1133">Transmembrane helix</keyword>
<proteinExistence type="predicted"/>
<dbReference type="eggNOG" id="ENOG502S813">
    <property type="taxonomic scope" value="Eukaryota"/>
</dbReference>
<comment type="subcellular location">
    <subcellularLocation>
        <location evidence="1">Endomembrane system</location>
    </subcellularLocation>
</comment>
<dbReference type="GO" id="GO:0061025">
    <property type="term" value="P:membrane fusion"/>
    <property type="evidence" value="ECO:0007669"/>
    <property type="project" value="UniProtKB-ARBA"/>
</dbReference>
<protein>
    <recommendedName>
        <fullName evidence="8">t-SNARE coiled-coil homology domain-containing protein</fullName>
    </recommendedName>
</protein>
<keyword evidence="4" id="KW-0175">Coiled coil</keyword>
<dbReference type="PROSITE" id="PS50192">
    <property type="entry name" value="T_SNARE"/>
    <property type="match status" value="1"/>
</dbReference>
<evidence type="ECO:0000256" key="1">
    <source>
        <dbReference type="ARBA" id="ARBA00004308"/>
    </source>
</evidence>
<feature type="compositionally biased region" description="Pro residues" evidence="6">
    <location>
        <begin position="123"/>
        <end position="132"/>
    </location>
</feature>
<dbReference type="GeneID" id="4394364"/>
<dbReference type="CDD" id="cd15859">
    <property type="entry name" value="SNARE_SYN8"/>
    <property type="match status" value="1"/>
</dbReference>
<evidence type="ECO:0000259" key="8">
    <source>
        <dbReference type="PROSITE" id="PS50192"/>
    </source>
</evidence>
<dbReference type="SUPFAM" id="SSF58038">
    <property type="entry name" value="SNARE fusion complex"/>
    <property type="match status" value="1"/>
</dbReference>
<dbReference type="InterPro" id="IPR000727">
    <property type="entry name" value="T_SNARE_dom"/>
</dbReference>
<gene>
    <name evidence="9" type="ORF">CHGG_08020</name>
</gene>
<evidence type="ECO:0000256" key="2">
    <source>
        <dbReference type="ARBA" id="ARBA00022448"/>
    </source>
</evidence>
<dbReference type="EMBL" id="CH408033">
    <property type="protein sequence ID" value="EAQ86767.1"/>
    <property type="molecule type" value="Genomic_DNA"/>
</dbReference>
<dbReference type="Gene3D" id="1.20.5.110">
    <property type="match status" value="1"/>
</dbReference>
<evidence type="ECO:0000256" key="3">
    <source>
        <dbReference type="ARBA" id="ARBA00022927"/>
    </source>
</evidence>
<dbReference type="GO" id="GO:0006896">
    <property type="term" value="P:Golgi to vacuole transport"/>
    <property type="evidence" value="ECO:0007669"/>
    <property type="project" value="UniProtKB-ARBA"/>
</dbReference>
<reference evidence="10" key="1">
    <citation type="journal article" date="2015" name="Genome Announc.">
        <title>Draft genome sequence of the cellulolytic fungus Chaetomium globosum.</title>
        <authorList>
            <person name="Cuomo C.A."/>
            <person name="Untereiner W.A."/>
            <person name="Ma L.-J."/>
            <person name="Grabherr M."/>
            <person name="Birren B.W."/>
        </authorList>
    </citation>
    <scope>NUCLEOTIDE SEQUENCE [LARGE SCALE GENOMIC DNA]</scope>
    <source>
        <strain evidence="10">ATCC 6205 / CBS 148.51 / DSM 1962 / NBRC 6347 / NRRL 1970</strain>
    </source>
</reference>